<dbReference type="InterPro" id="IPR001296">
    <property type="entry name" value="Glyco_trans_1"/>
</dbReference>
<dbReference type="FunFam" id="3.40.50.2000:FF:000119">
    <property type="entry name" value="Glycosyl transferase group 1"/>
    <property type="match status" value="1"/>
</dbReference>
<dbReference type="PANTHER" id="PTHR46401:SF2">
    <property type="entry name" value="GLYCOSYLTRANSFERASE WBBK-RELATED"/>
    <property type="match status" value="1"/>
</dbReference>
<evidence type="ECO:0000256" key="1">
    <source>
        <dbReference type="ARBA" id="ARBA00022679"/>
    </source>
</evidence>
<dbReference type="CDD" id="cd03809">
    <property type="entry name" value="GT4_MtfB-like"/>
    <property type="match status" value="1"/>
</dbReference>
<comment type="caution">
    <text evidence="4">The sequence shown here is derived from an EMBL/GenBank/DDBJ whole genome shotgun (WGS) entry which is preliminary data.</text>
</comment>
<gene>
    <name evidence="4" type="ORF">CSB45_08000</name>
</gene>
<dbReference type="Pfam" id="PF13439">
    <property type="entry name" value="Glyco_transf_4"/>
    <property type="match status" value="1"/>
</dbReference>
<dbReference type="GO" id="GO:0016757">
    <property type="term" value="F:glycosyltransferase activity"/>
    <property type="evidence" value="ECO:0007669"/>
    <property type="project" value="InterPro"/>
</dbReference>
<keyword evidence="1" id="KW-0808">Transferase</keyword>
<dbReference type="GO" id="GO:0009103">
    <property type="term" value="P:lipopolysaccharide biosynthetic process"/>
    <property type="evidence" value="ECO:0007669"/>
    <property type="project" value="TreeGrafter"/>
</dbReference>
<evidence type="ECO:0000313" key="5">
    <source>
        <dbReference type="Proteomes" id="UP000229740"/>
    </source>
</evidence>
<evidence type="ECO:0000259" key="2">
    <source>
        <dbReference type="Pfam" id="PF00534"/>
    </source>
</evidence>
<evidence type="ECO:0000313" key="4">
    <source>
        <dbReference type="EMBL" id="PID57163.1"/>
    </source>
</evidence>
<dbReference type="AlphaFoldDB" id="A0A2G6E504"/>
<dbReference type="PANTHER" id="PTHR46401">
    <property type="entry name" value="GLYCOSYLTRANSFERASE WBBK-RELATED"/>
    <property type="match status" value="1"/>
</dbReference>
<proteinExistence type="predicted"/>
<reference evidence="4 5" key="1">
    <citation type="submission" date="2017-10" db="EMBL/GenBank/DDBJ databases">
        <title>Novel microbial diversity and functional potential in the marine mammal oral microbiome.</title>
        <authorList>
            <person name="Dudek N.K."/>
            <person name="Sun C.L."/>
            <person name="Burstein D."/>
            <person name="Kantor R.S."/>
            <person name="Aliaga Goltsman D.S."/>
            <person name="Bik E.M."/>
            <person name="Thomas B.C."/>
            <person name="Banfield J.F."/>
            <person name="Relman D.A."/>
        </authorList>
    </citation>
    <scope>NUCLEOTIDE SEQUENCE [LARGE SCALE GENOMIC DNA]</scope>
    <source>
        <strain evidence="4">DOLZORAL124_49_17</strain>
    </source>
</reference>
<dbReference type="Pfam" id="PF00534">
    <property type="entry name" value="Glycos_transf_1"/>
    <property type="match status" value="1"/>
</dbReference>
<dbReference type="Proteomes" id="UP000229740">
    <property type="component" value="Unassembled WGS sequence"/>
</dbReference>
<feature type="domain" description="Glycosyltransferase subfamily 4-like N-terminal" evidence="3">
    <location>
        <begin position="17"/>
        <end position="176"/>
    </location>
</feature>
<evidence type="ECO:0000259" key="3">
    <source>
        <dbReference type="Pfam" id="PF13439"/>
    </source>
</evidence>
<dbReference type="SUPFAM" id="SSF53756">
    <property type="entry name" value="UDP-Glycosyltransferase/glycogen phosphorylase"/>
    <property type="match status" value="1"/>
</dbReference>
<dbReference type="Gene3D" id="3.40.50.2000">
    <property type="entry name" value="Glycogen Phosphorylase B"/>
    <property type="match status" value="2"/>
</dbReference>
<evidence type="ECO:0008006" key="6">
    <source>
        <dbReference type="Google" id="ProtNLM"/>
    </source>
</evidence>
<name>A0A2G6E504_9BACT</name>
<sequence length="383" mass="43534">MNIGIEACTAVEPQRTGLGQYSYHLIRALSRVNGRERHHYRCYFRHANPDPFYVLGWQDVAPPHLRPCILPFPFLWAQVRLPFEFRQHPQDLYFFPSSVIPLLNQPSNSVVTVHDLAFLFFQDYFSPLLRSWLKLATERSVRKAQKVIAVSEATRQDILAYYQTDPEKVKVVHHGVAKAFQPQTAASIEAVKQRYAIDGDYLLCVGTLQQRKNIPRLLHAFYLLKQKHQHSQKLVLVGRKLADLPETEIFSTLKRLSLEQEVIWTGYIDRAEMPAIMSGAELFVFPSLYEGFGMPVLEAMACGTPVACSNTSSLPEVIGDHGVVFDPYSVDDMTETLHYVLQKEDLRRKLSELGVLRAARFSWDSCARKTLAVLESVGQGGIS</sequence>
<accession>A0A2G6E504</accession>
<dbReference type="InterPro" id="IPR028098">
    <property type="entry name" value="Glyco_trans_4-like_N"/>
</dbReference>
<protein>
    <recommendedName>
        <fullName evidence="6">Glycosyl transferase family 1</fullName>
    </recommendedName>
</protein>
<organism evidence="4 5">
    <name type="scientific">candidate division KSB3 bacterium</name>
    <dbReference type="NCBI Taxonomy" id="2044937"/>
    <lineage>
        <taxon>Bacteria</taxon>
        <taxon>candidate division KSB3</taxon>
    </lineage>
</organism>
<dbReference type="EMBL" id="PDPS01000028">
    <property type="protein sequence ID" value="PID57163.1"/>
    <property type="molecule type" value="Genomic_DNA"/>
</dbReference>
<feature type="domain" description="Glycosyl transferase family 1" evidence="2">
    <location>
        <begin position="198"/>
        <end position="352"/>
    </location>
</feature>